<dbReference type="GO" id="GO:0003964">
    <property type="term" value="F:RNA-directed DNA polymerase activity"/>
    <property type="evidence" value="ECO:0007669"/>
    <property type="project" value="UniProtKB-KW"/>
</dbReference>
<dbReference type="EMBL" id="BAAAKJ010000137">
    <property type="protein sequence ID" value="GAA1393730.1"/>
    <property type="molecule type" value="Genomic_DNA"/>
</dbReference>
<dbReference type="Pfam" id="PF01348">
    <property type="entry name" value="Intron_maturas2"/>
    <property type="match status" value="1"/>
</dbReference>
<dbReference type="RefSeq" id="WP_344333698.1">
    <property type="nucleotide sequence ID" value="NZ_BAAAKJ010000137.1"/>
</dbReference>
<name>A0ABP4IRD8_9ACTN</name>
<keyword evidence="4" id="KW-1185">Reference proteome</keyword>
<feature type="region of interest" description="Disordered" evidence="1">
    <location>
        <begin position="261"/>
        <end position="285"/>
    </location>
</feature>
<dbReference type="PANTHER" id="PTHR34047">
    <property type="entry name" value="NUCLEAR INTRON MATURASE 1, MITOCHONDRIAL-RELATED"/>
    <property type="match status" value="1"/>
</dbReference>
<dbReference type="Pfam" id="PF21368">
    <property type="entry name" value="AI2M-like_HNH"/>
    <property type="match status" value="1"/>
</dbReference>
<dbReference type="InterPro" id="IPR043502">
    <property type="entry name" value="DNA/RNA_pol_sf"/>
</dbReference>
<dbReference type="InterPro" id="IPR024937">
    <property type="entry name" value="Domain_X"/>
</dbReference>
<organism evidence="3 4">
    <name type="scientific">Kitasatospora putterlickiae</name>
    <dbReference type="NCBI Taxonomy" id="221725"/>
    <lineage>
        <taxon>Bacteria</taxon>
        <taxon>Bacillati</taxon>
        <taxon>Actinomycetota</taxon>
        <taxon>Actinomycetes</taxon>
        <taxon>Kitasatosporales</taxon>
        <taxon>Streptomycetaceae</taxon>
        <taxon>Kitasatospora</taxon>
    </lineage>
</organism>
<dbReference type="InterPro" id="IPR051083">
    <property type="entry name" value="GrpII_Intron_Splice-Mob/Def"/>
</dbReference>
<accession>A0ABP4IRD8</accession>
<gene>
    <name evidence="3" type="ORF">GCM10009639_27150</name>
</gene>
<evidence type="ECO:0000313" key="3">
    <source>
        <dbReference type="EMBL" id="GAA1393730.1"/>
    </source>
</evidence>
<reference evidence="4" key="1">
    <citation type="journal article" date="2019" name="Int. J. Syst. Evol. Microbiol.">
        <title>The Global Catalogue of Microorganisms (GCM) 10K type strain sequencing project: providing services to taxonomists for standard genome sequencing and annotation.</title>
        <authorList>
            <consortium name="The Broad Institute Genomics Platform"/>
            <consortium name="The Broad Institute Genome Sequencing Center for Infectious Disease"/>
            <person name="Wu L."/>
            <person name="Ma J."/>
        </authorList>
    </citation>
    <scope>NUCLEOTIDE SEQUENCE [LARGE SCALE GENOMIC DNA]</scope>
    <source>
        <strain evidence="4">JCM 12393</strain>
    </source>
</reference>
<feature type="domain" description="Reverse transcriptase" evidence="2">
    <location>
        <begin position="68"/>
        <end position="353"/>
    </location>
</feature>
<keyword evidence="3" id="KW-0808">Transferase</keyword>
<keyword evidence="3" id="KW-0695">RNA-directed DNA polymerase</keyword>
<sequence length="595" mass="68444">MQSATTVLDVIRERGRKGLPLERLYRDLFNPQLFLMAYGRIYSNKGSMTPGVTGETVDGMSLEKIDVIIGELRAESYRWTPARRTYIPKKNGKKRPLGLPTWSDKLVAEVVRLLLEAYYDVQFSDRSHGFRPGRGCHTALNEVVETWKGTHWFIEGDISDCFGSLDHEVMLGALREKIHDGRFLQLIHRMLKAGYLEDWRWNATLSGAPQGGVASPILSNIYLDRLDQFVEQQLLPDYNRGRLRQRNLEYGRIGARIKRAGRRGDQAAVRSLRQQQRSLPSADPNDPDYRRLRYVRYADDWLLGFAGPKREAIEIKDKMREFLRDELKLELSEPKTLITHAVSQAARFLGYELKAQIADTKITRGRRAVNGHIGLFVPRQVIQQRCALYMSRGKPKYRGALLHDQDYSILAKYQAEYRGLVQYYLLAQDVSRLGRLHWVMETSMLKTLARKHQSTVTKMARRHRATIETPDGPRKCIQVIVNRSDGRKPLVARFGGIPLKRQRFADLVDKSPSTRYGGSNELIHRLLAGQCEICESRDGLQVHHIRKMADLKRPGRPEPSAWIKLMAQRRRKTLVVCQSCHWDIHGGRATVSTRR</sequence>
<comment type="caution">
    <text evidence="3">The sequence shown here is derived from an EMBL/GenBank/DDBJ whole genome shotgun (WGS) entry which is preliminary data.</text>
</comment>
<dbReference type="PANTHER" id="PTHR34047:SF8">
    <property type="entry name" value="PROTEIN YKFC"/>
    <property type="match status" value="1"/>
</dbReference>
<dbReference type="Pfam" id="PF00078">
    <property type="entry name" value="RVT_1"/>
    <property type="match status" value="1"/>
</dbReference>
<evidence type="ECO:0000256" key="1">
    <source>
        <dbReference type="SAM" id="MobiDB-lite"/>
    </source>
</evidence>
<dbReference type="CDD" id="cd01651">
    <property type="entry name" value="RT_G2_intron"/>
    <property type="match status" value="1"/>
</dbReference>
<evidence type="ECO:0000259" key="2">
    <source>
        <dbReference type="PROSITE" id="PS50878"/>
    </source>
</evidence>
<dbReference type="SUPFAM" id="SSF56672">
    <property type="entry name" value="DNA/RNA polymerases"/>
    <property type="match status" value="1"/>
</dbReference>
<evidence type="ECO:0000313" key="4">
    <source>
        <dbReference type="Proteomes" id="UP001499863"/>
    </source>
</evidence>
<keyword evidence="3" id="KW-0548">Nucleotidyltransferase</keyword>
<dbReference type="InterPro" id="IPR000477">
    <property type="entry name" value="RT_dom"/>
</dbReference>
<proteinExistence type="predicted"/>
<dbReference type="PROSITE" id="PS50878">
    <property type="entry name" value="RT_POL"/>
    <property type="match status" value="1"/>
</dbReference>
<dbReference type="InterPro" id="IPR049030">
    <property type="entry name" value="AI2M-like_HNH"/>
</dbReference>
<dbReference type="Proteomes" id="UP001499863">
    <property type="component" value="Unassembled WGS sequence"/>
</dbReference>
<protein>
    <submittedName>
        <fullName evidence="3">Reverse transcriptase domain-containing protein</fullName>
    </submittedName>
</protein>